<reference evidence="11" key="1">
    <citation type="submission" date="2022-08" db="EMBL/GenBank/DDBJ databases">
        <title>Novel sulphate-reducing endosymbionts in the free-living metamonad Anaeramoeba.</title>
        <authorList>
            <person name="Jerlstrom-Hultqvist J."/>
            <person name="Cepicka I."/>
            <person name="Gallot-Lavallee L."/>
            <person name="Salas-Leiva D."/>
            <person name="Curtis B.A."/>
            <person name="Zahonova K."/>
            <person name="Pipaliya S."/>
            <person name="Dacks J."/>
            <person name="Roger A.J."/>
        </authorList>
    </citation>
    <scope>NUCLEOTIDE SEQUENCE</scope>
    <source>
        <strain evidence="11">Busselton2</strain>
    </source>
</reference>
<dbReference type="GO" id="GO:0046872">
    <property type="term" value="F:metal ion binding"/>
    <property type="evidence" value="ECO:0007669"/>
    <property type="project" value="UniProtKB-KW"/>
</dbReference>
<dbReference type="SUPFAM" id="SSF88688">
    <property type="entry name" value="Families 57/38 glycoside transferase middle domain"/>
    <property type="match status" value="1"/>
</dbReference>
<dbReference type="Gene3D" id="2.70.98.30">
    <property type="entry name" value="Golgi alpha-mannosidase II, domain 4"/>
    <property type="match status" value="1"/>
</dbReference>
<feature type="compositionally biased region" description="Low complexity" evidence="8">
    <location>
        <begin position="582"/>
        <end position="596"/>
    </location>
</feature>
<dbReference type="GO" id="GO:0030246">
    <property type="term" value="F:carbohydrate binding"/>
    <property type="evidence" value="ECO:0007669"/>
    <property type="project" value="InterPro"/>
</dbReference>
<feature type="compositionally biased region" description="Acidic residues" evidence="8">
    <location>
        <begin position="598"/>
        <end position="607"/>
    </location>
</feature>
<dbReference type="GO" id="GO:0004559">
    <property type="term" value="F:alpha-mannosidase activity"/>
    <property type="evidence" value="ECO:0007669"/>
    <property type="project" value="InterPro"/>
</dbReference>
<evidence type="ECO:0000256" key="5">
    <source>
        <dbReference type="ARBA" id="ARBA00022833"/>
    </source>
</evidence>
<organism evidence="11 12">
    <name type="scientific">Anaeramoeba flamelloides</name>
    <dbReference type="NCBI Taxonomy" id="1746091"/>
    <lineage>
        <taxon>Eukaryota</taxon>
        <taxon>Metamonada</taxon>
        <taxon>Anaeramoebidae</taxon>
        <taxon>Anaeramoeba</taxon>
    </lineage>
</organism>
<dbReference type="Gene3D" id="2.60.40.1360">
    <property type="match status" value="1"/>
</dbReference>
<dbReference type="InterPro" id="IPR011330">
    <property type="entry name" value="Glyco_hydro/deAcase_b/a-brl"/>
</dbReference>
<keyword evidence="9" id="KW-0732">Signal</keyword>
<keyword evidence="7" id="KW-0326">Glycosidase</keyword>
<dbReference type="InterPro" id="IPR011013">
    <property type="entry name" value="Gal_mutarotase_sf_dom"/>
</dbReference>
<dbReference type="Pfam" id="PF07748">
    <property type="entry name" value="Glyco_hydro_38C"/>
    <property type="match status" value="1"/>
</dbReference>
<feature type="signal peptide" evidence="9">
    <location>
        <begin position="1"/>
        <end position="22"/>
    </location>
</feature>
<dbReference type="Pfam" id="PF09261">
    <property type="entry name" value="Alpha-mann_mid"/>
    <property type="match status" value="1"/>
</dbReference>
<dbReference type="GO" id="GO:0006013">
    <property type="term" value="P:mannose metabolic process"/>
    <property type="evidence" value="ECO:0007669"/>
    <property type="project" value="InterPro"/>
</dbReference>
<feature type="compositionally biased region" description="Low complexity" evidence="8">
    <location>
        <begin position="557"/>
        <end position="574"/>
    </location>
</feature>
<dbReference type="Pfam" id="PF01074">
    <property type="entry name" value="Glyco_hydro_38N"/>
    <property type="match status" value="1"/>
</dbReference>
<evidence type="ECO:0000256" key="7">
    <source>
        <dbReference type="ARBA" id="ARBA00023295"/>
    </source>
</evidence>
<feature type="domain" description="Glycoside hydrolase family 38 central" evidence="10">
    <location>
        <begin position="349"/>
        <end position="430"/>
    </location>
</feature>
<protein>
    <submittedName>
        <fullName evidence="11">Alpha-mannosidase</fullName>
    </submittedName>
</protein>
<sequence>MKSFLIFFSFCLFLIPFSKVVTETTETPVTVHILPHSHCDVGWQDTPEGYYTTRVKHILDSVVEQCSANPEYRFIWVEVWFLQQWWADSTELQREQFKALVEKKQIELVLGGIVMSDDANVYFEDDIDQLTEGHTWLKENVVPDHPELLPKHAWHIDPFGESSWNPTVFNDICFDVFVINRISQSLKNLYMADQDLEFIWRGLESKSASSGREHNPWVLGHVLPHHYSAPPGFNWEDDPKTNPAITAENIDDRATVLCTWLKGVAATFQDNILLQTFGDDFKFQHASWQYGNMSLLIDYINSNPEKFNMIIQFSTLREYFDDLYSRELEFPVTTQNFDFFPYDSTVNNDYWTGYFTSWPIVKRLVRYTSNILRTADFFWSLSGFQFFNEIYTKTFENILWLRREMGVAQHHDTITGTSPQINLRRVQEQLLHGQSLVKDSLNNILIMMQEASGISYQFNIDLLVKEIETHQEAAVVVMNNLAWKREEWIKISLENYTLLLFEMKDIKVKYFGGLELNPSHYTFINKELFIYSYLPPLGYQCYSIVSSTTDDEKQNENKNGNGNGNENENGNGNRNRNRNEKQNGNGNRNKNGNRNENLNDEGLEIETESAVKSAKEIEIEIGDIDKISKMNLPNIQGNLFTMENEYYQITFDLSTGKPIQLKNIEIEREIPFEYDWYQYIGSLGDNNYILNVEKNATKLAEKVTTFKYYTSDSHLVQEVRITIDDNIKQTIRLYERIPEVEIEIDVGSILPPQELISRFNVGLETNGYFYTDSFGFQLFEKYKWTKWDSISSSYRPMTSYAALRDEKNDLQMTFIHDFARGAASLDSGSIEFMHVRADYGNGWLLDGTTTNQKIWITFDSIEKQEQSRAKSNIIHQRAPLLMYSAGYNARMNCPRFNGLKEPFPDHTHLVSLKRISKDNPKSIIRLMNVITPETANSDVNQPVDINLFHYFKDYLKFDESTEITLTGLWDKNSCQRKDWKWSNKPEPHSSEHNNQQYNVKYPFNKDIELLPGEIRTFEIETQY</sequence>
<proteinExistence type="inferred from homology"/>
<evidence type="ECO:0000256" key="6">
    <source>
        <dbReference type="ARBA" id="ARBA00023157"/>
    </source>
</evidence>
<evidence type="ECO:0000256" key="8">
    <source>
        <dbReference type="SAM" id="MobiDB-lite"/>
    </source>
</evidence>
<feature type="chain" id="PRO_5044023714" evidence="9">
    <location>
        <begin position="23"/>
        <end position="1023"/>
    </location>
</feature>
<evidence type="ECO:0000313" key="12">
    <source>
        <dbReference type="Proteomes" id="UP001146793"/>
    </source>
</evidence>
<dbReference type="Proteomes" id="UP001146793">
    <property type="component" value="Unassembled WGS sequence"/>
</dbReference>
<dbReference type="InterPro" id="IPR011682">
    <property type="entry name" value="Glyco_hydro_38_C"/>
</dbReference>
<dbReference type="SMART" id="SM00872">
    <property type="entry name" value="Alpha-mann_mid"/>
    <property type="match status" value="1"/>
</dbReference>
<feature type="region of interest" description="Disordered" evidence="8">
    <location>
        <begin position="550"/>
        <end position="607"/>
    </location>
</feature>
<gene>
    <name evidence="11" type="ORF">M0812_00359</name>
</gene>
<comment type="cofactor">
    <cofactor evidence="1">
        <name>Zn(2+)</name>
        <dbReference type="ChEBI" id="CHEBI:29105"/>
    </cofactor>
</comment>
<comment type="similarity">
    <text evidence="2">Belongs to the glycosyl hydrolase 38 family.</text>
</comment>
<keyword evidence="4" id="KW-0378">Hydrolase</keyword>
<comment type="caution">
    <text evidence="11">The sequence shown here is derived from an EMBL/GenBank/DDBJ whole genome shotgun (WGS) entry which is preliminary data.</text>
</comment>
<keyword evidence="6" id="KW-1015">Disulfide bond</keyword>
<dbReference type="AlphaFoldDB" id="A0AAV8A0T8"/>
<evidence type="ECO:0000256" key="3">
    <source>
        <dbReference type="ARBA" id="ARBA00022723"/>
    </source>
</evidence>
<evidence type="ECO:0000256" key="2">
    <source>
        <dbReference type="ARBA" id="ARBA00009792"/>
    </source>
</evidence>
<dbReference type="InterPro" id="IPR037094">
    <property type="entry name" value="Glyco_hydro_38_cen_sf"/>
</dbReference>
<dbReference type="InterPro" id="IPR028995">
    <property type="entry name" value="Glyco_hydro_57/38_cen_sf"/>
</dbReference>
<dbReference type="Gene3D" id="3.20.110.10">
    <property type="entry name" value="Glycoside hydrolase 38, N terminal domain"/>
    <property type="match status" value="1"/>
</dbReference>
<name>A0AAV8A0T8_9EUKA</name>
<evidence type="ECO:0000259" key="10">
    <source>
        <dbReference type="SMART" id="SM00872"/>
    </source>
</evidence>
<evidence type="ECO:0000313" key="11">
    <source>
        <dbReference type="EMBL" id="KAJ3447886.1"/>
    </source>
</evidence>
<dbReference type="InterPro" id="IPR015341">
    <property type="entry name" value="Glyco_hydro_38_cen"/>
</dbReference>
<dbReference type="SUPFAM" id="SSF88713">
    <property type="entry name" value="Glycoside hydrolase/deacetylase"/>
    <property type="match status" value="1"/>
</dbReference>
<accession>A0AAV8A0T8</accession>
<dbReference type="GO" id="GO:0005764">
    <property type="term" value="C:lysosome"/>
    <property type="evidence" value="ECO:0007669"/>
    <property type="project" value="TreeGrafter"/>
</dbReference>
<dbReference type="PANTHER" id="PTHR11607:SF3">
    <property type="entry name" value="LYSOSOMAL ALPHA-MANNOSIDASE"/>
    <property type="match status" value="1"/>
</dbReference>
<dbReference type="Gene3D" id="1.20.1270.50">
    <property type="entry name" value="Glycoside hydrolase family 38, central domain"/>
    <property type="match status" value="1"/>
</dbReference>
<keyword evidence="5" id="KW-0862">Zinc</keyword>
<evidence type="ECO:0000256" key="1">
    <source>
        <dbReference type="ARBA" id="ARBA00001947"/>
    </source>
</evidence>
<dbReference type="SUPFAM" id="SSF74650">
    <property type="entry name" value="Galactose mutarotase-like"/>
    <property type="match status" value="1"/>
</dbReference>
<dbReference type="InterPro" id="IPR027291">
    <property type="entry name" value="Glyco_hydro_38_N_sf"/>
</dbReference>
<dbReference type="PANTHER" id="PTHR11607">
    <property type="entry name" value="ALPHA-MANNOSIDASE"/>
    <property type="match status" value="1"/>
</dbReference>
<dbReference type="InterPro" id="IPR000602">
    <property type="entry name" value="Glyco_hydro_38_N"/>
</dbReference>
<keyword evidence="3" id="KW-0479">Metal-binding</keyword>
<dbReference type="EMBL" id="JANTQA010000015">
    <property type="protein sequence ID" value="KAJ3447886.1"/>
    <property type="molecule type" value="Genomic_DNA"/>
</dbReference>
<evidence type="ECO:0000256" key="9">
    <source>
        <dbReference type="SAM" id="SignalP"/>
    </source>
</evidence>
<dbReference type="InterPro" id="IPR050843">
    <property type="entry name" value="Glycosyl_Hydrlase_38"/>
</dbReference>
<evidence type="ECO:0000256" key="4">
    <source>
        <dbReference type="ARBA" id="ARBA00022801"/>
    </source>
</evidence>
<dbReference type="CDD" id="cd00451">
    <property type="entry name" value="GH38N_AMII_euk"/>
    <property type="match status" value="1"/>
</dbReference>